<dbReference type="GO" id="GO:0009338">
    <property type="term" value="C:exodeoxyribonuclease V complex"/>
    <property type="evidence" value="ECO:0007669"/>
    <property type="project" value="InterPro"/>
</dbReference>
<dbReference type="Pfam" id="PF17946">
    <property type="entry name" value="RecC_C"/>
    <property type="match status" value="1"/>
</dbReference>
<keyword evidence="4 10" id="KW-0378">Hydrolase</keyword>
<dbReference type="PIRSF" id="PIRSF000980">
    <property type="entry name" value="RecC"/>
    <property type="match status" value="1"/>
</dbReference>
<dbReference type="PANTHER" id="PTHR30591">
    <property type="entry name" value="RECBCD ENZYME SUBUNIT RECC"/>
    <property type="match status" value="1"/>
</dbReference>
<accession>A0A0J1JHQ5</accession>
<dbReference type="CDD" id="cd22353">
    <property type="entry name" value="RecC_C-like"/>
    <property type="match status" value="1"/>
</dbReference>
<dbReference type="Pfam" id="PF04257">
    <property type="entry name" value="Exonuc_V_gamma"/>
    <property type="match status" value="1"/>
</dbReference>
<dbReference type="OrthoDB" id="9762834at2"/>
<dbReference type="InterPro" id="IPR006697">
    <property type="entry name" value="RecC"/>
</dbReference>
<evidence type="ECO:0000256" key="1">
    <source>
        <dbReference type="ARBA" id="ARBA00022722"/>
    </source>
</evidence>
<evidence type="ECO:0000256" key="7">
    <source>
        <dbReference type="ARBA" id="ARBA00022840"/>
    </source>
</evidence>
<dbReference type="InterPro" id="IPR011335">
    <property type="entry name" value="Restrct_endonuc-II-like"/>
</dbReference>
<comment type="miscellaneous">
    <text evidence="10">In the RecBCD complex, RecB has a slow 3'-5' helicase, an exonuclease activity and loads RecA onto ssDNA, RecD has a fast 5'-3' helicase activity, while RecC stimulates the ATPase and processivity of the RecB helicase and contributes to recognition of the Chi site.</text>
</comment>
<dbReference type="InterPro" id="IPR027417">
    <property type="entry name" value="P-loop_NTPase"/>
</dbReference>
<dbReference type="NCBIfam" id="NF008289">
    <property type="entry name" value="PRK11069.1"/>
    <property type="match status" value="1"/>
</dbReference>
<dbReference type="SUPFAM" id="SSF52540">
    <property type="entry name" value="P-loop containing nucleoside triphosphate hydrolases"/>
    <property type="match status" value="2"/>
</dbReference>
<keyword evidence="5 10" id="KW-0347">Helicase</keyword>
<dbReference type="RefSeq" id="WP_047873781.1">
    <property type="nucleotide sequence ID" value="NZ_BMYC01000019.1"/>
</dbReference>
<dbReference type="GO" id="GO:0000724">
    <property type="term" value="P:double-strand break repair via homologous recombination"/>
    <property type="evidence" value="ECO:0007669"/>
    <property type="project" value="UniProtKB-UniRule"/>
</dbReference>
<dbReference type="PATRIC" id="fig|754436.4.peg.1598"/>
<evidence type="ECO:0000256" key="2">
    <source>
        <dbReference type="ARBA" id="ARBA00022741"/>
    </source>
</evidence>
<comment type="similarity">
    <text evidence="10">Belongs to the RecC family.</text>
</comment>
<keyword evidence="13" id="KW-1185">Reference proteome</keyword>
<evidence type="ECO:0000259" key="11">
    <source>
        <dbReference type="Pfam" id="PF17946"/>
    </source>
</evidence>
<dbReference type="InterPro" id="IPR013986">
    <property type="entry name" value="DExx_box_DNA_helicase_dom_sf"/>
</dbReference>
<dbReference type="InterPro" id="IPR041500">
    <property type="entry name" value="RecC_C"/>
</dbReference>
<keyword evidence="3 10" id="KW-0227">DNA damage</keyword>
<evidence type="ECO:0000256" key="4">
    <source>
        <dbReference type="ARBA" id="ARBA00022801"/>
    </source>
</evidence>
<dbReference type="GO" id="GO:0005524">
    <property type="term" value="F:ATP binding"/>
    <property type="evidence" value="ECO:0007669"/>
    <property type="project" value="UniProtKB-UniRule"/>
</dbReference>
<name>A0A0J1JHQ5_9GAMM</name>
<keyword evidence="8 10" id="KW-0238">DNA-binding</keyword>
<dbReference type="GO" id="GO:0003678">
    <property type="term" value="F:DNA helicase activity"/>
    <property type="evidence" value="ECO:0007669"/>
    <property type="project" value="UniProtKB-UniRule"/>
</dbReference>
<proteinExistence type="inferred from homology"/>
<dbReference type="GO" id="GO:0003677">
    <property type="term" value="F:DNA binding"/>
    <property type="evidence" value="ECO:0007669"/>
    <property type="project" value="UniProtKB-UniRule"/>
</dbReference>
<dbReference type="NCBIfam" id="TIGR01450">
    <property type="entry name" value="recC"/>
    <property type="match status" value="1"/>
</dbReference>
<dbReference type="Gene3D" id="3.40.50.300">
    <property type="entry name" value="P-loop containing nucleotide triphosphate hydrolases"/>
    <property type="match status" value="2"/>
</dbReference>
<evidence type="ECO:0000256" key="8">
    <source>
        <dbReference type="ARBA" id="ARBA00023125"/>
    </source>
</evidence>
<evidence type="ECO:0000256" key="3">
    <source>
        <dbReference type="ARBA" id="ARBA00022763"/>
    </source>
</evidence>
<dbReference type="AlphaFoldDB" id="A0A0J1JHQ5"/>
<evidence type="ECO:0000256" key="9">
    <source>
        <dbReference type="ARBA" id="ARBA00023204"/>
    </source>
</evidence>
<dbReference type="Gene3D" id="1.10.10.160">
    <property type="match status" value="1"/>
</dbReference>
<dbReference type="HAMAP" id="MF_01486">
    <property type="entry name" value="RecC"/>
    <property type="match status" value="1"/>
</dbReference>
<dbReference type="GO" id="GO:0008854">
    <property type="term" value="F:exodeoxyribonuclease V activity"/>
    <property type="evidence" value="ECO:0007669"/>
    <property type="project" value="InterPro"/>
</dbReference>
<dbReference type="EMBL" id="LDOV01000012">
    <property type="protein sequence ID" value="KLV01487.1"/>
    <property type="molecule type" value="Genomic_DNA"/>
</dbReference>
<evidence type="ECO:0000313" key="13">
    <source>
        <dbReference type="Proteomes" id="UP000036426"/>
    </source>
</evidence>
<gene>
    <name evidence="10 12" type="primary">recC</name>
    <name evidence="12" type="ORF">ABT58_07510</name>
</gene>
<organism evidence="12 13">
    <name type="scientific">Photobacterium aphoticum</name>
    <dbReference type="NCBI Taxonomy" id="754436"/>
    <lineage>
        <taxon>Bacteria</taxon>
        <taxon>Pseudomonadati</taxon>
        <taxon>Pseudomonadota</taxon>
        <taxon>Gammaproteobacteria</taxon>
        <taxon>Vibrionales</taxon>
        <taxon>Vibrionaceae</taxon>
        <taxon>Photobacterium</taxon>
    </lineage>
</organism>
<keyword evidence="7 10" id="KW-0067">ATP-binding</keyword>
<comment type="function">
    <text evidence="10">A helicase/nuclease that prepares dsDNA breaks (DSB) for recombinational DNA repair. Binds to DSBs and unwinds DNA via a highly rapid and processive ATP-dependent bidirectional helicase activity. Unwinds dsDNA until it encounters a Chi (crossover hotspot instigator) sequence from the 3' direction. Cuts ssDNA a few nucleotides 3' to the Chi site. The properties and activities of the enzyme are changed at Chi. The Chi-altered holoenzyme produces a long 3'-ssDNA overhang and facilitates RecA-binding to the ssDNA for homologous DNA recombination and repair. Holoenzyme degrades any linearized DNA that is unable to undergo homologous recombination. In the holoenzyme this subunit recognizes the wild-type Chi sequence, and when added to isolated RecB increases its ATP-dependent helicase processivity.</text>
</comment>
<dbReference type="Proteomes" id="UP000036426">
    <property type="component" value="Unassembled WGS sequence"/>
</dbReference>
<evidence type="ECO:0000313" key="12">
    <source>
        <dbReference type="EMBL" id="KLV01487.1"/>
    </source>
</evidence>
<keyword evidence="1 10" id="KW-0540">Nuclease</keyword>
<dbReference type="FunFam" id="3.40.50.300:FF:001153">
    <property type="entry name" value="RecBCD enzyme subunit RecC"/>
    <property type="match status" value="1"/>
</dbReference>
<sequence>MFTVYHSNQLDLLKSLLVELIRLEPLDNPFEQEQILVQSPGMSQWLKMELAKSFGVAANIAFPLPATFIWTMFTEVLSDVPERSAFNKESMTWKLMQVLPAQLDHAMFEPLKRYLEDDQDDLKLYQLAEKIADIFDQYLVYRPEWIQQWEAGETVAELGDEHPWQPVLWQALYDHTLALGQSPYHRANLYEHFIETLHNYAETGTLPANLPKRLFVFGISSLPPRYMDALAAMGQHIDVHLMFTNPCRYYWGDIRDRKHLARLAAKQRIRLRTLDADTLHSGTWEEGTEDYIAQLKDSDESHYDADMHNHVVGNSLLASMGKLGRDNLYLLSDMQVNEVDAGFVDIEPDSLLHAIQADILNLTDRQNDEILDNSQHKFPIALDDRSLTVHACHSPMREVEVLHDKLLAMFEADTSLKPRDVIVMVADINAYSPAIQAVFGNAPGQRYIPFSISDRTAEQENPILLAFLRLLALPESRCHASELLELLEVPAVMRKFGFDSDSFEKIKRWIEEAGVRWGLDARTASQFDLPEQQQNTWLFGIQRMLLGYAMPHDAGLFDGISAYEQVQGLDAELAGQLAGFIDRLVAYREVLAQPHTVTEWTAHLSALLDDFLLVELEGELVLKSIRDLLHRLQEQLSDAGFAADITPAVLNQYMKDKLSGERVSQRFLAGQVNFCTLMPMRSIPFRVVCLLGMNDGAYPRNIAPEGFDLMNGRTRAGDRSRRDDDRYLFLEAIQSAQEILYISYVGRSIQDNAERVPSVLVSELVEYCQQGYCLDGDAALPVDQSGENIKVHLIQHHPLVPFSPSAFVGAEASFAAEWLPAASRSGQAPQAFQIDALPADSQDDGPVRVLELAELQRFWRLPVRYFFNRRLKVFFEPPQGVMEDDEPFVLSGLESYQLRDTLLGLLLEARRTQQDEHKIYQAFADEQKAAGHLPIAAFGELDLAVTRAEVLALVDSITPYTQQPQDDHEVDLTFTVGGHTVQLQGWLKQRYQGGLVRHRSGKVRPQDHLTAWLDHLCLAAAGKGQETHFIGTDKHLKLKVVEAAQARAYLQEMVELFFEGLNKPLAFFPKTANAGITACIGRDGSWKDDEDTREKALNKMAECFNDSYLFPGEGNDTYIARVWPQWNDELAQAASQLAGRVLQAAILGSEVVEDDA</sequence>
<keyword evidence="6 10" id="KW-0269">Exonuclease</keyword>
<comment type="subunit">
    <text evidence="10">Heterotrimer of RecB, RecC and RecD. All subunits contribute to DNA-binding.</text>
</comment>
<evidence type="ECO:0000256" key="6">
    <source>
        <dbReference type="ARBA" id="ARBA00022839"/>
    </source>
</evidence>
<keyword evidence="9 10" id="KW-0234">DNA repair</keyword>
<protein>
    <recommendedName>
        <fullName evidence="10">RecBCD enzyme subunit RecC</fullName>
    </recommendedName>
    <alternativeName>
        <fullName evidence="10">Exonuclease V subunit RecC</fullName>
        <shortName evidence="10">ExoV subunit RecC</shortName>
    </alternativeName>
    <alternativeName>
        <fullName evidence="10">Helicase/nuclease RecBCD subunit RecC</fullName>
    </alternativeName>
</protein>
<feature type="domain" description="RecC C-terminal" evidence="11">
    <location>
        <begin position="849"/>
        <end position="1078"/>
    </location>
</feature>
<dbReference type="Gene3D" id="1.10.10.990">
    <property type="match status" value="1"/>
</dbReference>
<keyword evidence="2 10" id="KW-0547">Nucleotide-binding</keyword>
<dbReference type="PANTHER" id="PTHR30591:SF1">
    <property type="entry name" value="RECBCD ENZYME SUBUNIT RECC"/>
    <property type="match status" value="1"/>
</dbReference>
<dbReference type="Gene3D" id="3.40.50.10930">
    <property type="match status" value="1"/>
</dbReference>
<evidence type="ECO:0000256" key="10">
    <source>
        <dbReference type="HAMAP-Rule" id="MF_01486"/>
    </source>
</evidence>
<dbReference type="SUPFAM" id="SSF52980">
    <property type="entry name" value="Restriction endonuclease-like"/>
    <property type="match status" value="1"/>
</dbReference>
<evidence type="ECO:0000256" key="5">
    <source>
        <dbReference type="ARBA" id="ARBA00022806"/>
    </source>
</evidence>
<reference evidence="12 13" key="1">
    <citation type="submission" date="2015-05" db="EMBL/GenBank/DDBJ databases">
        <title>Photobacterium galathea sp. nov.</title>
        <authorList>
            <person name="Machado H."/>
            <person name="Gram L."/>
        </authorList>
    </citation>
    <scope>NUCLEOTIDE SEQUENCE [LARGE SCALE GENOMIC DNA]</scope>
    <source>
        <strain evidence="12 13">DSM 25995</strain>
    </source>
</reference>
<dbReference type="FunFam" id="1.10.10.160:FF:000003">
    <property type="entry name" value="RecBCD enzyme subunit RecC"/>
    <property type="match status" value="1"/>
</dbReference>
<comment type="caution">
    <text evidence="12">The sequence shown here is derived from an EMBL/GenBank/DDBJ whole genome shotgun (WGS) entry which is preliminary data.</text>
</comment>